<reference evidence="15" key="3">
    <citation type="submission" date="2025-09" db="UniProtKB">
        <authorList>
            <consortium name="Ensembl"/>
        </authorList>
    </citation>
    <scope>IDENTIFICATION</scope>
</reference>
<keyword evidence="9" id="KW-0675">Receptor</keyword>
<evidence type="ECO:0000256" key="13">
    <source>
        <dbReference type="SAM" id="SignalP"/>
    </source>
</evidence>
<evidence type="ECO:0000256" key="9">
    <source>
        <dbReference type="ARBA" id="ARBA00023170"/>
    </source>
</evidence>
<evidence type="ECO:0000256" key="1">
    <source>
        <dbReference type="ARBA" id="ARBA00004251"/>
    </source>
</evidence>
<keyword evidence="8 12" id="KW-0472">Membrane</keyword>
<dbReference type="InterPro" id="IPR052672">
    <property type="entry name" value="Type1_Cytokine_Rcpt_Type2"/>
</dbReference>
<feature type="transmembrane region" description="Helical" evidence="12">
    <location>
        <begin position="529"/>
        <end position="551"/>
    </location>
</feature>
<evidence type="ECO:0000313" key="16">
    <source>
        <dbReference type="Proteomes" id="UP000694548"/>
    </source>
</evidence>
<dbReference type="CDD" id="cd00063">
    <property type="entry name" value="FN3"/>
    <property type="match status" value="2"/>
</dbReference>
<dbReference type="Gene3D" id="2.60.40.10">
    <property type="entry name" value="Immunoglobulins"/>
    <property type="match status" value="5"/>
</dbReference>
<reference evidence="15" key="2">
    <citation type="submission" date="2025-08" db="UniProtKB">
        <authorList>
            <consortium name="Ensembl"/>
        </authorList>
    </citation>
    <scope>IDENTIFICATION</scope>
</reference>
<name>A0A8C6PDQ4_NOTFU</name>
<proteinExistence type="inferred from homology"/>
<evidence type="ECO:0000313" key="15">
    <source>
        <dbReference type="Ensembl" id="ENSNFUP00015041879.1"/>
    </source>
</evidence>
<feature type="domain" description="Fibronectin type-III" evidence="14">
    <location>
        <begin position="336"/>
        <end position="429"/>
    </location>
</feature>
<keyword evidence="10" id="KW-0325">Glycoprotein</keyword>
<evidence type="ECO:0000256" key="3">
    <source>
        <dbReference type="ARBA" id="ARBA00022475"/>
    </source>
</evidence>
<dbReference type="Pfam" id="PF00041">
    <property type="entry name" value="fn3"/>
    <property type="match status" value="1"/>
</dbReference>
<evidence type="ECO:0000256" key="8">
    <source>
        <dbReference type="ARBA" id="ARBA00023136"/>
    </source>
</evidence>
<keyword evidence="4 12" id="KW-0812">Transmembrane</keyword>
<accession>A0A8C6PDQ4</accession>
<dbReference type="InterPro" id="IPR003961">
    <property type="entry name" value="FN3_dom"/>
</dbReference>
<dbReference type="SMART" id="SM00060">
    <property type="entry name" value="FN3"/>
    <property type="match status" value="4"/>
</dbReference>
<feature type="region of interest" description="Disordered" evidence="11">
    <location>
        <begin position="718"/>
        <end position="751"/>
    </location>
</feature>
<evidence type="ECO:0000256" key="2">
    <source>
        <dbReference type="ARBA" id="ARBA00008921"/>
    </source>
</evidence>
<keyword evidence="6" id="KW-0677">Repeat</keyword>
<comment type="similarity">
    <text evidence="2">Belongs to the type I cytokine receptor family. Type 2 subfamily.</text>
</comment>
<dbReference type="PANTHER" id="PTHR48423:SF1">
    <property type="entry name" value="INTERLEUKIN-27 RECEPTOR SUBUNIT ALPHA"/>
    <property type="match status" value="1"/>
</dbReference>
<dbReference type="Ensembl" id="ENSNFUT00015043729.1">
    <property type="protein sequence ID" value="ENSNFUP00015041879.1"/>
    <property type="gene ID" value="ENSNFUG00015020103.1"/>
</dbReference>
<feature type="compositionally biased region" description="Polar residues" evidence="11">
    <location>
        <begin position="742"/>
        <end position="751"/>
    </location>
</feature>
<evidence type="ECO:0000256" key="7">
    <source>
        <dbReference type="ARBA" id="ARBA00022989"/>
    </source>
</evidence>
<evidence type="ECO:0000256" key="11">
    <source>
        <dbReference type="SAM" id="MobiDB-lite"/>
    </source>
</evidence>
<dbReference type="SUPFAM" id="SSF49265">
    <property type="entry name" value="Fibronectin type III"/>
    <property type="match status" value="2"/>
</dbReference>
<evidence type="ECO:0000256" key="6">
    <source>
        <dbReference type="ARBA" id="ARBA00022737"/>
    </source>
</evidence>
<dbReference type="InterPro" id="IPR013783">
    <property type="entry name" value="Ig-like_fold"/>
</dbReference>
<gene>
    <name evidence="15" type="primary">LOC107392137</name>
</gene>
<comment type="subcellular location">
    <subcellularLocation>
        <location evidence="1">Cell membrane</location>
        <topology evidence="1">Single-pass type I membrane protein</topology>
    </subcellularLocation>
</comment>
<dbReference type="AlphaFoldDB" id="A0A8C6PDQ4"/>
<sequence length="751" mass="83137">MERRSAAVWIFVLGARLALASEAFPQPPRLIGCVFIMRRNVTCCWEPGDTSVITNYTLQVQRNTNSLKTFTCTTSSSRCTANLDGSSVRFEFCVTIVAHYENGDVRSKSRCQSGRKEVILPPVILSSVKQVHGAPKCLNIHWNRDLSSFPVSDREIEAGNLNSQIEITTREQVDVQIMNVTVTGYSLMVCFFRPDTSYVIRLRNRYQGPESPWSSWSNALQGRTAEDAPSAAPILWRKVENTNRNGSRLISLLWKPLPQFLANGKIVCYNVTCRTKDAQVISDHGSCTDLQNADAFCSLSLPAGCYSCSLTASTSAGESPEARIWIPDSSKTVLPPPSHVTATPLSESSLEVHWTAPCNRSVSGFVVEWFSVREKNSSILYWEKVNTSSTKLLITGVKPMEQYAVSVKALYENEEAGENRTLRVYTREGPPSAGPHVKVQNINGFSVELSWTPPPVEFLHGFISNYTLFYSSRHHPAKSVVVPGHVCRHTLKNMSPGIYDIFMKASTVAGTSPAGNLANVLIGSEEMSIVTYVLVPIVLMATVLMLVACLAQTQMVKQKLSLGIPDPSNSTLSHWNPDTSLDTKRLVVVQAKPEDDYSDIILLDKLQDLDKNRSCLLLSRPHSYFPLLSSSPPLKTSDQLFTRNRTEEEGISSSNFSMNIYSNISDCQPPQTTLLPLYKHQFFGSPTTIYSNDIKFPANEARVSNRECEGPQICPQRCVEDRGSSKPKRSRSCPGAQGPQGDCNQKSPSPL</sequence>
<feature type="chain" id="PRO_5034222160" description="Fibronectin type-III domain-containing protein" evidence="13">
    <location>
        <begin position="21"/>
        <end position="751"/>
    </location>
</feature>
<evidence type="ECO:0000256" key="4">
    <source>
        <dbReference type="ARBA" id="ARBA00022692"/>
    </source>
</evidence>
<evidence type="ECO:0000256" key="12">
    <source>
        <dbReference type="SAM" id="Phobius"/>
    </source>
</evidence>
<feature type="domain" description="Fibronectin type-III" evidence="14">
    <location>
        <begin position="431"/>
        <end position="525"/>
    </location>
</feature>
<feature type="signal peptide" evidence="13">
    <location>
        <begin position="1"/>
        <end position="20"/>
    </location>
</feature>
<keyword evidence="3" id="KW-1003">Cell membrane</keyword>
<evidence type="ECO:0000256" key="10">
    <source>
        <dbReference type="ARBA" id="ARBA00023180"/>
    </source>
</evidence>
<dbReference type="InterPro" id="IPR036116">
    <property type="entry name" value="FN3_sf"/>
</dbReference>
<dbReference type="PANTHER" id="PTHR48423">
    <property type="entry name" value="INTERLEUKIN-27 RECEPTOR SUBUNIT ALPHA"/>
    <property type="match status" value="1"/>
</dbReference>
<evidence type="ECO:0000256" key="5">
    <source>
        <dbReference type="ARBA" id="ARBA00022729"/>
    </source>
</evidence>
<dbReference type="PROSITE" id="PS50853">
    <property type="entry name" value="FN3"/>
    <property type="match status" value="3"/>
</dbReference>
<keyword evidence="7 12" id="KW-1133">Transmembrane helix</keyword>
<dbReference type="GO" id="GO:0005886">
    <property type="term" value="C:plasma membrane"/>
    <property type="evidence" value="ECO:0007669"/>
    <property type="project" value="UniProtKB-SubCell"/>
</dbReference>
<dbReference type="GeneTree" id="ENSGT00940000155603"/>
<dbReference type="FunFam" id="2.60.40.10:FF:000414">
    <property type="entry name" value="Interleukin-6 receptor subunit beta"/>
    <property type="match status" value="1"/>
</dbReference>
<reference evidence="15" key="1">
    <citation type="submission" date="2014-08" db="EMBL/GenBank/DDBJ databases">
        <authorList>
            <person name="Senf B."/>
            <person name="Petzold A."/>
            <person name="Downie B.R."/>
            <person name="Koch P."/>
            <person name="Platzer M."/>
        </authorList>
    </citation>
    <scope>NUCLEOTIDE SEQUENCE [LARGE SCALE GENOMIC DNA]</scope>
    <source>
        <strain evidence="15">GRZ</strain>
    </source>
</reference>
<dbReference type="Proteomes" id="UP000694548">
    <property type="component" value="Chromosome sgr16"/>
</dbReference>
<organism evidence="15 16">
    <name type="scientific">Nothobranchius furzeri</name>
    <name type="common">Turquoise killifish</name>
    <dbReference type="NCBI Taxonomy" id="105023"/>
    <lineage>
        <taxon>Eukaryota</taxon>
        <taxon>Metazoa</taxon>
        <taxon>Chordata</taxon>
        <taxon>Craniata</taxon>
        <taxon>Vertebrata</taxon>
        <taxon>Euteleostomi</taxon>
        <taxon>Actinopterygii</taxon>
        <taxon>Neopterygii</taxon>
        <taxon>Teleostei</taxon>
        <taxon>Neoteleostei</taxon>
        <taxon>Acanthomorphata</taxon>
        <taxon>Ovalentaria</taxon>
        <taxon>Atherinomorphae</taxon>
        <taxon>Cyprinodontiformes</taxon>
        <taxon>Nothobranchiidae</taxon>
        <taxon>Nothobranchius</taxon>
    </lineage>
</organism>
<evidence type="ECO:0000259" key="14">
    <source>
        <dbReference type="PROSITE" id="PS50853"/>
    </source>
</evidence>
<feature type="domain" description="Fibronectin type-III" evidence="14">
    <location>
        <begin position="27"/>
        <end position="122"/>
    </location>
</feature>
<keyword evidence="16" id="KW-1185">Reference proteome</keyword>
<protein>
    <recommendedName>
        <fullName evidence="14">Fibronectin type-III domain-containing protein</fullName>
    </recommendedName>
</protein>
<keyword evidence="5 13" id="KW-0732">Signal</keyword>